<dbReference type="Proteomes" id="UP000649573">
    <property type="component" value="Unassembled WGS sequence"/>
</dbReference>
<keyword evidence="3" id="KW-1185">Reference proteome</keyword>
<feature type="region of interest" description="Disordered" evidence="1">
    <location>
        <begin position="37"/>
        <end position="61"/>
    </location>
</feature>
<evidence type="ECO:0000313" key="2">
    <source>
        <dbReference type="EMBL" id="GGU39499.1"/>
    </source>
</evidence>
<dbReference type="EMBL" id="BMRE01000013">
    <property type="protein sequence ID" value="GGU39499.1"/>
    <property type="molecule type" value="Genomic_DNA"/>
</dbReference>
<evidence type="ECO:0000313" key="3">
    <source>
        <dbReference type="Proteomes" id="UP000649573"/>
    </source>
</evidence>
<sequence>MPHDSGRVRGNLQRPKRYHRGLRRVFYLATLSAIKVQDGPSRQRDLRKRNEGRFTPKHSSR</sequence>
<proteinExistence type="predicted"/>
<evidence type="ECO:0000256" key="1">
    <source>
        <dbReference type="SAM" id="MobiDB-lite"/>
    </source>
</evidence>
<name>A0ABQ2UL91_9PSEU</name>
<gene>
    <name evidence="2" type="ORF">GCM10010178_34700</name>
</gene>
<reference evidence="3" key="1">
    <citation type="journal article" date="2019" name="Int. J. Syst. Evol. Microbiol.">
        <title>The Global Catalogue of Microorganisms (GCM) 10K type strain sequencing project: providing services to taxonomists for standard genome sequencing and annotation.</title>
        <authorList>
            <consortium name="The Broad Institute Genomics Platform"/>
            <consortium name="The Broad Institute Genome Sequencing Center for Infectious Disease"/>
            <person name="Wu L."/>
            <person name="Ma J."/>
        </authorList>
    </citation>
    <scope>NUCLEOTIDE SEQUENCE [LARGE SCALE GENOMIC DNA]</scope>
    <source>
        <strain evidence="3">JCM 3296</strain>
    </source>
</reference>
<feature type="compositionally biased region" description="Basic and acidic residues" evidence="1">
    <location>
        <begin position="41"/>
        <end position="54"/>
    </location>
</feature>
<organism evidence="2 3">
    <name type="scientific">Lentzea flava</name>
    <dbReference type="NCBI Taxonomy" id="103732"/>
    <lineage>
        <taxon>Bacteria</taxon>
        <taxon>Bacillati</taxon>
        <taxon>Actinomycetota</taxon>
        <taxon>Actinomycetes</taxon>
        <taxon>Pseudonocardiales</taxon>
        <taxon>Pseudonocardiaceae</taxon>
        <taxon>Lentzea</taxon>
    </lineage>
</organism>
<accession>A0ABQ2UL91</accession>
<protein>
    <submittedName>
        <fullName evidence="2">Uncharacterized protein</fullName>
    </submittedName>
</protein>
<comment type="caution">
    <text evidence="2">The sequence shown here is derived from an EMBL/GenBank/DDBJ whole genome shotgun (WGS) entry which is preliminary data.</text>
</comment>